<evidence type="ECO:0000313" key="6">
    <source>
        <dbReference type="Proteomes" id="UP000307968"/>
    </source>
</evidence>
<feature type="signal peptide" evidence="2">
    <location>
        <begin position="1"/>
        <end position="26"/>
    </location>
</feature>
<dbReference type="EMBL" id="LR134155">
    <property type="protein sequence ID" value="VEA69975.1"/>
    <property type="molecule type" value="Genomic_DNA"/>
</dbReference>
<dbReference type="Proteomes" id="UP000271603">
    <property type="component" value="Chromosome"/>
</dbReference>
<feature type="chain" id="PRO_5036094902" evidence="2">
    <location>
        <begin position="27"/>
        <end position="146"/>
    </location>
</feature>
<sequence>MKKMTKMAVLPVVMALGVGFSSMASAAYNCDAKRSAIEYQIQQAEKYGNYNRVAGLKRALSEVNARCSTGSAVVDVQKKVEKLERKLMDKKEDVRDIKADLREAQAKGDVKKVAKYQRKLREKQAEVKEVAAELRQAKAELAAARK</sequence>
<dbReference type="EMBL" id="LR590463">
    <property type="protein sequence ID" value="VTP66853.1"/>
    <property type="molecule type" value="Genomic_DNA"/>
</dbReference>
<dbReference type="InterPro" id="IPR009468">
    <property type="entry name" value="DUF1090"/>
</dbReference>
<protein>
    <submittedName>
        <fullName evidence="3">Protein of uncharacterized function (DUF1090)</fullName>
    </submittedName>
</protein>
<organism evidence="3 5">
    <name type="scientific">Serratia rubidaea</name>
    <name type="common">Serratia marinorubra</name>
    <dbReference type="NCBI Taxonomy" id="61652"/>
    <lineage>
        <taxon>Bacteria</taxon>
        <taxon>Pseudomonadati</taxon>
        <taxon>Pseudomonadota</taxon>
        <taxon>Gammaproteobacteria</taxon>
        <taxon>Enterobacterales</taxon>
        <taxon>Yersiniaceae</taxon>
        <taxon>Serratia</taxon>
    </lineage>
</organism>
<proteinExistence type="predicted"/>
<dbReference type="Pfam" id="PF06476">
    <property type="entry name" value="DUF1090"/>
    <property type="match status" value="1"/>
</dbReference>
<dbReference type="Proteomes" id="UP000307968">
    <property type="component" value="Chromosome"/>
</dbReference>
<dbReference type="RefSeq" id="WP_054305208.1">
    <property type="nucleotide sequence ID" value="NZ_CAMIPJ010000013.1"/>
</dbReference>
<dbReference type="AlphaFoldDB" id="A0A3S4FPY1"/>
<name>A0A3S4FPY1_SERRU</name>
<evidence type="ECO:0000256" key="2">
    <source>
        <dbReference type="SAM" id="SignalP"/>
    </source>
</evidence>
<keyword evidence="1" id="KW-0175">Coiled coil</keyword>
<evidence type="ECO:0000313" key="3">
    <source>
        <dbReference type="EMBL" id="VEA69975.1"/>
    </source>
</evidence>
<accession>A0A3S4FPY1</accession>
<gene>
    <name evidence="3" type="primary">yqjC_1</name>
    <name evidence="4" type="ORF">NCTC12971_04812</name>
    <name evidence="3" type="ORF">NCTC9419_01466</name>
</gene>
<evidence type="ECO:0000256" key="1">
    <source>
        <dbReference type="SAM" id="Coils"/>
    </source>
</evidence>
<evidence type="ECO:0000313" key="5">
    <source>
        <dbReference type="Proteomes" id="UP000271603"/>
    </source>
</evidence>
<keyword evidence="2" id="KW-0732">Signal</keyword>
<feature type="coiled-coil region" evidence="1">
    <location>
        <begin position="73"/>
        <end position="140"/>
    </location>
</feature>
<dbReference type="STRING" id="61652.AXX16_1322"/>
<reference evidence="3 5" key="1">
    <citation type="submission" date="2018-12" db="EMBL/GenBank/DDBJ databases">
        <authorList>
            <consortium name="Pathogen Informatics"/>
        </authorList>
    </citation>
    <scope>NUCLEOTIDE SEQUENCE [LARGE SCALE GENOMIC DNA]</scope>
    <source>
        <strain evidence="4 6">NCTC12971</strain>
        <strain evidence="3 5">NCTC9419</strain>
    </source>
</reference>
<evidence type="ECO:0000313" key="4">
    <source>
        <dbReference type="EMBL" id="VTP66853.1"/>
    </source>
</evidence>